<accession>A0A443Q6U6</accession>
<keyword evidence="2" id="KW-0597">Phosphoprotein</keyword>
<feature type="non-terminal residue" evidence="4">
    <location>
        <position position="1"/>
    </location>
</feature>
<dbReference type="OrthoDB" id="329835at2759"/>
<evidence type="ECO:0000256" key="1">
    <source>
        <dbReference type="ARBA" id="ARBA00022450"/>
    </source>
</evidence>
<keyword evidence="6" id="KW-1185">Reference proteome</keyword>
<keyword evidence="1" id="KW-0596">Phosphopantetheine</keyword>
<evidence type="ECO:0000313" key="5">
    <source>
        <dbReference type="EMBL" id="RWR98997.1"/>
    </source>
</evidence>
<reference evidence="4" key="2">
    <citation type="submission" date="2018-11" db="EMBL/GenBank/DDBJ databases">
        <title>Trombidioid mite genomics.</title>
        <authorList>
            <person name="Dong X."/>
        </authorList>
    </citation>
    <scope>NUCLEOTIDE SEQUENCE</scope>
    <source>
        <strain evidence="4">UoL-WK</strain>
    </source>
</reference>
<evidence type="ECO:0000256" key="2">
    <source>
        <dbReference type="ARBA" id="ARBA00022553"/>
    </source>
</evidence>
<evidence type="ECO:0000259" key="3">
    <source>
        <dbReference type="Pfam" id="PF00109"/>
    </source>
</evidence>
<dbReference type="GO" id="GO:0004312">
    <property type="term" value="F:fatty acid synthase activity"/>
    <property type="evidence" value="ECO:0007669"/>
    <property type="project" value="TreeGrafter"/>
</dbReference>
<dbReference type="PANTHER" id="PTHR43775">
    <property type="entry name" value="FATTY ACID SYNTHASE"/>
    <property type="match status" value="1"/>
</dbReference>
<dbReference type="Gene3D" id="3.40.47.10">
    <property type="match status" value="1"/>
</dbReference>
<dbReference type="GO" id="GO:0006633">
    <property type="term" value="P:fatty acid biosynthetic process"/>
    <property type="evidence" value="ECO:0007669"/>
    <property type="project" value="TreeGrafter"/>
</dbReference>
<evidence type="ECO:0000313" key="4">
    <source>
        <dbReference type="EMBL" id="RWR98742.1"/>
    </source>
</evidence>
<dbReference type="Proteomes" id="UP000285301">
    <property type="component" value="Unassembled WGS sequence"/>
</dbReference>
<dbReference type="AlphaFoldDB" id="A0A443Q6U6"/>
<comment type="caution">
    <text evidence="4">The sequence shown here is derived from an EMBL/GenBank/DDBJ whole genome shotgun (WGS) entry which is preliminary data.</text>
</comment>
<dbReference type="EMBL" id="NCKU01019333">
    <property type="protein sequence ID" value="RWR98742.1"/>
    <property type="molecule type" value="Genomic_DNA"/>
</dbReference>
<sequence>FVGLPPYSGKIKSISHLDADFFKLSENDANYMDPQFRLLHEVVYEAIYDAGIIPHSMRGSRTAVLVGMCYDDSKSSTTDINIKSIFVKEGPTAISNAFGFV</sequence>
<reference evidence="4 6" key="1">
    <citation type="journal article" date="2018" name="Gigascience">
        <title>Genomes of trombidid mites reveal novel predicted allergens and laterally-transferred genes associated with secondary metabolism.</title>
        <authorList>
            <person name="Dong X."/>
            <person name="Chaisiri K."/>
            <person name="Xia D."/>
            <person name="Armstrong S.D."/>
            <person name="Fang Y."/>
            <person name="Donnelly M.J."/>
            <person name="Kadowaki T."/>
            <person name="McGarry J.W."/>
            <person name="Darby A.C."/>
            <person name="Makepeace B.L."/>
        </authorList>
    </citation>
    <scope>NUCLEOTIDE SEQUENCE [LARGE SCALE GENOMIC DNA]</scope>
    <source>
        <strain evidence="4">UoL-WK</strain>
    </source>
</reference>
<gene>
    <name evidence="4" type="ORF">B4U79_00793</name>
    <name evidence="5" type="ORF">B4U79_08394</name>
</gene>
<evidence type="ECO:0000313" key="6">
    <source>
        <dbReference type="Proteomes" id="UP000285301"/>
    </source>
</evidence>
<protein>
    <recommendedName>
        <fullName evidence="3">Beta-ketoacyl synthase-like N-terminal domain-containing protein</fullName>
    </recommendedName>
</protein>
<dbReference type="EMBL" id="NCKU01017379">
    <property type="protein sequence ID" value="RWR98997.1"/>
    <property type="molecule type" value="Genomic_DNA"/>
</dbReference>
<organism evidence="4 6">
    <name type="scientific">Dinothrombium tinctorium</name>
    <dbReference type="NCBI Taxonomy" id="1965070"/>
    <lineage>
        <taxon>Eukaryota</taxon>
        <taxon>Metazoa</taxon>
        <taxon>Ecdysozoa</taxon>
        <taxon>Arthropoda</taxon>
        <taxon>Chelicerata</taxon>
        <taxon>Arachnida</taxon>
        <taxon>Acari</taxon>
        <taxon>Acariformes</taxon>
        <taxon>Trombidiformes</taxon>
        <taxon>Prostigmata</taxon>
        <taxon>Anystina</taxon>
        <taxon>Parasitengona</taxon>
        <taxon>Trombidioidea</taxon>
        <taxon>Trombidiidae</taxon>
        <taxon>Dinothrombium</taxon>
    </lineage>
</organism>
<dbReference type="SUPFAM" id="SSF53901">
    <property type="entry name" value="Thiolase-like"/>
    <property type="match status" value="1"/>
</dbReference>
<feature type="domain" description="Beta-ketoacyl synthase-like N-terminal" evidence="3">
    <location>
        <begin position="8"/>
        <end position="78"/>
    </location>
</feature>
<dbReference type="Pfam" id="PF00109">
    <property type="entry name" value="ketoacyl-synt"/>
    <property type="match status" value="1"/>
</dbReference>
<feature type="non-terminal residue" evidence="4">
    <location>
        <position position="101"/>
    </location>
</feature>
<dbReference type="InterPro" id="IPR016039">
    <property type="entry name" value="Thiolase-like"/>
</dbReference>
<dbReference type="STRING" id="1965070.A0A443Q6U6"/>
<dbReference type="InterPro" id="IPR014030">
    <property type="entry name" value="Ketoacyl_synth_N"/>
</dbReference>
<dbReference type="PANTHER" id="PTHR43775:SF37">
    <property type="entry name" value="SI:DKEY-61P9.11"/>
    <property type="match status" value="1"/>
</dbReference>
<dbReference type="InterPro" id="IPR050091">
    <property type="entry name" value="PKS_NRPS_Biosynth_Enz"/>
</dbReference>
<proteinExistence type="predicted"/>
<name>A0A443Q6U6_9ACAR</name>